<organism evidence="9">
    <name type="scientific">hydrothermal vent metagenome</name>
    <dbReference type="NCBI Taxonomy" id="652676"/>
    <lineage>
        <taxon>unclassified sequences</taxon>
        <taxon>metagenomes</taxon>
        <taxon>ecological metagenomes</taxon>
    </lineage>
</organism>
<dbReference type="GO" id="GO:0046872">
    <property type="term" value="F:metal ion binding"/>
    <property type="evidence" value="ECO:0007669"/>
    <property type="project" value="UniProtKB-KW"/>
</dbReference>
<dbReference type="Pfam" id="PF05000">
    <property type="entry name" value="RNA_pol_Rpb1_4"/>
    <property type="match status" value="1"/>
</dbReference>
<dbReference type="InterPro" id="IPR042102">
    <property type="entry name" value="RNA_pol_Rpb1_3_sf"/>
</dbReference>
<keyword evidence="5" id="KW-0479">Metal-binding</keyword>
<feature type="domain" description="RNA polymerase N-terminal" evidence="8">
    <location>
        <begin position="241"/>
        <end position="520"/>
    </location>
</feature>
<evidence type="ECO:0000256" key="4">
    <source>
        <dbReference type="ARBA" id="ARBA00022695"/>
    </source>
</evidence>
<dbReference type="InterPro" id="IPR007080">
    <property type="entry name" value="RNA_pol_Rpb1_1"/>
</dbReference>
<dbReference type="Gene3D" id="1.10.1790.20">
    <property type="match status" value="1"/>
</dbReference>
<gene>
    <name evidence="9" type="ORF">MNBD_ALPHA06-1381</name>
</gene>
<dbReference type="InterPro" id="IPR000722">
    <property type="entry name" value="RNA_pol_asu"/>
</dbReference>
<proteinExistence type="inferred from homology"/>
<dbReference type="Gene3D" id="1.10.40.90">
    <property type="match status" value="1"/>
</dbReference>
<evidence type="ECO:0000259" key="8">
    <source>
        <dbReference type="SMART" id="SM00663"/>
    </source>
</evidence>
<dbReference type="InterPro" id="IPR007081">
    <property type="entry name" value="RNA_pol_Rpb1_5"/>
</dbReference>
<keyword evidence="4 9" id="KW-0548">Nucleotidyltransferase</keyword>
<dbReference type="PANTHER" id="PTHR19376:SF54">
    <property type="entry name" value="DNA-DIRECTED RNA POLYMERASE SUBUNIT BETA"/>
    <property type="match status" value="1"/>
</dbReference>
<dbReference type="Pfam" id="PF00623">
    <property type="entry name" value="RNA_pol_Rpb1_2"/>
    <property type="match status" value="1"/>
</dbReference>
<dbReference type="Pfam" id="PF04998">
    <property type="entry name" value="RNA_pol_Rpb1_5"/>
    <property type="match status" value="1"/>
</dbReference>
<dbReference type="InterPro" id="IPR006592">
    <property type="entry name" value="RNA_pol_N"/>
</dbReference>
<dbReference type="InterPro" id="IPR012754">
    <property type="entry name" value="DNA-dir_RpoC_beta_prime_bact"/>
</dbReference>
<dbReference type="EMBL" id="UOEE01000122">
    <property type="protein sequence ID" value="VAV91145.1"/>
    <property type="molecule type" value="Genomic_DNA"/>
</dbReference>
<dbReference type="HAMAP" id="MF_01322">
    <property type="entry name" value="RNApol_bact_RpoC"/>
    <property type="match status" value="1"/>
</dbReference>
<dbReference type="GO" id="GO:0000428">
    <property type="term" value="C:DNA-directed RNA polymerase complex"/>
    <property type="evidence" value="ECO:0007669"/>
    <property type="project" value="UniProtKB-KW"/>
</dbReference>
<accession>A0A3B0S7E2</accession>
<evidence type="ECO:0000313" key="9">
    <source>
        <dbReference type="EMBL" id="VAV91145.1"/>
    </source>
</evidence>
<comment type="catalytic activity">
    <reaction evidence="7">
        <text>RNA(n) + a ribonucleoside 5'-triphosphate = RNA(n+1) + diphosphate</text>
        <dbReference type="Rhea" id="RHEA:21248"/>
        <dbReference type="Rhea" id="RHEA-COMP:14527"/>
        <dbReference type="Rhea" id="RHEA-COMP:17342"/>
        <dbReference type="ChEBI" id="CHEBI:33019"/>
        <dbReference type="ChEBI" id="CHEBI:61557"/>
        <dbReference type="ChEBI" id="CHEBI:140395"/>
        <dbReference type="EC" id="2.7.7.6"/>
    </reaction>
</comment>
<dbReference type="Gene3D" id="4.10.860.120">
    <property type="entry name" value="RNA polymerase II, clamp domain"/>
    <property type="match status" value="1"/>
</dbReference>
<dbReference type="GO" id="GO:0003899">
    <property type="term" value="F:DNA-directed RNA polymerase activity"/>
    <property type="evidence" value="ECO:0007669"/>
    <property type="project" value="UniProtKB-EC"/>
</dbReference>
<dbReference type="SUPFAM" id="SSF64484">
    <property type="entry name" value="beta and beta-prime subunits of DNA dependent RNA-polymerase"/>
    <property type="match status" value="1"/>
</dbReference>
<dbReference type="Gene3D" id="1.10.132.30">
    <property type="match status" value="1"/>
</dbReference>
<evidence type="ECO:0000256" key="7">
    <source>
        <dbReference type="ARBA" id="ARBA00048552"/>
    </source>
</evidence>
<evidence type="ECO:0000256" key="6">
    <source>
        <dbReference type="ARBA" id="ARBA00023163"/>
    </source>
</evidence>
<dbReference type="Gene3D" id="1.10.274.100">
    <property type="entry name" value="RNA polymerase Rpb1, domain 3"/>
    <property type="match status" value="2"/>
</dbReference>
<dbReference type="InterPro" id="IPR007083">
    <property type="entry name" value="RNA_pol_Rpb1_4"/>
</dbReference>
<dbReference type="EC" id="2.7.7.6" evidence="1"/>
<dbReference type="SMART" id="SM00663">
    <property type="entry name" value="RPOLA_N"/>
    <property type="match status" value="1"/>
</dbReference>
<dbReference type="Gene3D" id="2.40.50.100">
    <property type="match status" value="3"/>
</dbReference>
<dbReference type="GO" id="GO:0003677">
    <property type="term" value="F:DNA binding"/>
    <property type="evidence" value="ECO:0007669"/>
    <property type="project" value="InterPro"/>
</dbReference>
<evidence type="ECO:0000256" key="3">
    <source>
        <dbReference type="ARBA" id="ARBA00022679"/>
    </source>
</evidence>
<name>A0A3B0S7E2_9ZZZZ</name>
<evidence type="ECO:0000256" key="1">
    <source>
        <dbReference type="ARBA" id="ARBA00012418"/>
    </source>
</evidence>
<evidence type="ECO:0000256" key="5">
    <source>
        <dbReference type="ARBA" id="ARBA00022723"/>
    </source>
</evidence>
<dbReference type="InterPro" id="IPR007066">
    <property type="entry name" value="RNA_pol_Rpb1_3"/>
</dbReference>
<dbReference type="Pfam" id="PF04997">
    <property type="entry name" value="RNA_pol_Rpb1_1"/>
    <property type="match status" value="1"/>
</dbReference>
<dbReference type="Gene3D" id="2.40.40.20">
    <property type="match status" value="1"/>
</dbReference>
<dbReference type="GO" id="GO:0006351">
    <property type="term" value="P:DNA-templated transcription"/>
    <property type="evidence" value="ECO:0007669"/>
    <property type="project" value="InterPro"/>
</dbReference>
<dbReference type="InterPro" id="IPR044893">
    <property type="entry name" value="RNA_pol_Rpb1_clamp_domain"/>
</dbReference>
<keyword evidence="2 9" id="KW-0240">DNA-directed RNA polymerase</keyword>
<dbReference type="NCBIfam" id="TIGR02386">
    <property type="entry name" value="rpoC_TIGR"/>
    <property type="match status" value="1"/>
</dbReference>
<sequence length="1400" mass="155222">MNHNPNKDLMNVYNPAQEAPSFDRIRISLASPEKILSWSHGEIKKPETINYRTFKPERDGLFCARIFGPTKDYECLCGKYKRMKYKGIICEKCGVEVTLQRVRRERMGHIDLAAPVAHIWFLKSLPSRIGLIIDMPLKDIERVLYFEKYIVLEPGLTTLEDRQLLTEEEYLEAQADFGEDSFTASIGAEAIREILMNIDLPKEAEQLRIDIAETGSQLKLVKFVKRLKLVNAFIESKNRPEWMILSVVPIIPPELRPLVPLDGGRFATSDLNDLYRRVINRNNRLKRLMELGAPDIIIRNEKRMLQESVDALFDNGRRGRVITGANKRPLKSLADMLKGKQGRFRQNLLGKRVDYSGRSVIVVGPELKLHECGLPKKMALELFKPFIYARLDAKGLSGTVKASKKMVEKERPEVWDILDEVIREHPILLNRAPTLHRLGIQAFEPKLIEGKAIQLHPLVCTAFNADFDGDQMAVHVPLSMEAQLEARVLMMSTNNILSPSNGKPIIVPSQDIILGLYFLSLEMDKQQGEGMVFGDLAEIEAAMQEGHLHLHAKIKARYTSKDEDGNPVTKIYDTTPGRYMVADIMPRHHKIPFSMTNEVMTKKMVSEMIDLVYRHCGQKATVIFCDRLMGLGFREAARAGISFGKDDMVIPDAKRILVDETRALVADYEKQYSAGLITRGEKYNKVVDAWSKCTDKVADAMMDTMQKRKKGVSAVEGINSVFMMAHSGARGSKNQMKQLAGMRGLMAKPSGEIIETPIISNFKEGLSVSEYFSSTHGARKGLADTALKTANSGYLTRRLVDVAQDSIIRSKDCGTDMGIEIVPVVNAGEVVVSIGERVLGRVCAEDILHPDTNEVIAAQDTYLEENLVAEIDAAEVLSIKVRSALTCETKLGVCATCYGRDLARGIPVSIGEAVGVVAAQSIGEPGTQLTMRTFHIGGAAQVSEQSFIEVAHKGTLSFEGRSTVTDADGNMIVLSRSMKVAVLDSKKKERESYKLPYGSKLLFDEKTKVKPGQRICEWDPYSLPIITEAGGIVKLIDVVDGLSVKEETDEATGISSRVIVDWRASTRGATLQPKIAILDKDGEPVKMDGGKIANYVLAVGSILSVEDGDQVEPGAVIARIATEGAKNRDITGGLPRVAELFEARKPKDHAILADIDGKVEFNRDYKNKRKIFIIPEDENMPRSEFLVPKGKHMNVQDGDMIKKGEALLDGNPAPHDILQIMGVEALAKYLVTEIQDVYRLQGVPINDKHIEVIVRQMLQKVEVIDGGETDLLKGEQLDRLEFERIQEKAEADKCKPATAKAVLLGITKASLQTNSFISAASFQETTRVLTQAAVEGKSDYLEGLKENVIVGRLIPAGTGAAHRLMQQVADERDAVELAARETAKAEVLEPLPDEIADAKD</sequence>
<dbReference type="PANTHER" id="PTHR19376">
    <property type="entry name" value="DNA-DIRECTED RNA POLYMERASE"/>
    <property type="match status" value="1"/>
</dbReference>
<dbReference type="InterPro" id="IPR045867">
    <property type="entry name" value="DNA-dir_RpoC_beta_prime"/>
</dbReference>
<dbReference type="Pfam" id="PF04983">
    <property type="entry name" value="RNA_pol_Rpb1_3"/>
    <property type="match status" value="1"/>
</dbReference>
<protein>
    <recommendedName>
        <fullName evidence="1">DNA-directed RNA polymerase</fullName>
        <ecNumber evidence="1">2.7.7.6</ecNumber>
    </recommendedName>
</protein>
<dbReference type="CDD" id="cd01609">
    <property type="entry name" value="RNAP_beta'_N"/>
    <property type="match status" value="1"/>
</dbReference>
<evidence type="ECO:0000256" key="2">
    <source>
        <dbReference type="ARBA" id="ARBA00022478"/>
    </source>
</evidence>
<keyword evidence="6" id="KW-0804">Transcription</keyword>
<dbReference type="CDD" id="cd02655">
    <property type="entry name" value="RNAP_beta'_C"/>
    <property type="match status" value="1"/>
</dbReference>
<dbReference type="Gene3D" id="1.10.150.390">
    <property type="match status" value="1"/>
</dbReference>
<keyword evidence="3 9" id="KW-0808">Transferase</keyword>
<reference evidence="9" key="1">
    <citation type="submission" date="2018-06" db="EMBL/GenBank/DDBJ databases">
        <authorList>
            <person name="Zhirakovskaya E."/>
        </authorList>
    </citation>
    <scope>NUCLEOTIDE SEQUENCE</scope>
</reference>
<dbReference type="InterPro" id="IPR038120">
    <property type="entry name" value="Rpb1_funnel_sf"/>
</dbReference>